<dbReference type="Pfam" id="PF13279">
    <property type="entry name" value="4HBT_2"/>
    <property type="match status" value="1"/>
</dbReference>
<dbReference type="CDD" id="cd00586">
    <property type="entry name" value="4HBT"/>
    <property type="match status" value="1"/>
</dbReference>
<proteinExistence type="predicted"/>
<dbReference type="SUPFAM" id="SSF54637">
    <property type="entry name" value="Thioesterase/thiol ester dehydrase-isomerase"/>
    <property type="match status" value="1"/>
</dbReference>
<reference evidence="1 2" key="1">
    <citation type="submission" date="2019-06" db="EMBL/GenBank/DDBJ databases">
        <title>Whole genome shotgun sequence of Brevibacillus parabrevis NBRC 12334.</title>
        <authorList>
            <person name="Hosoyama A."/>
            <person name="Uohara A."/>
            <person name="Ohji S."/>
            <person name="Ichikawa N."/>
        </authorList>
    </citation>
    <scope>NUCLEOTIDE SEQUENCE [LARGE SCALE GENOMIC DNA]</scope>
    <source>
        <strain evidence="1 2">NBRC 12334</strain>
    </source>
</reference>
<protein>
    <submittedName>
        <fullName evidence="1">Thioesterase</fullName>
    </submittedName>
</protein>
<gene>
    <name evidence="1" type="ORF">BPA01_45470</name>
</gene>
<name>A0A4Y3PNX7_BREPA</name>
<dbReference type="AlphaFoldDB" id="A0A4Y3PNX7"/>
<dbReference type="GO" id="GO:0047617">
    <property type="term" value="F:fatty acyl-CoA hydrolase activity"/>
    <property type="evidence" value="ECO:0007669"/>
    <property type="project" value="TreeGrafter"/>
</dbReference>
<comment type="caution">
    <text evidence="1">The sequence shown here is derived from an EMBL/GenBank/DDBJ whole genome shotgun (WGS) entry which is preliminary data.</text>
</comment>
<dbReference type="InterPro" id="IPR029069">
    <property type="entry name" value="HotDog_dom_sf"/>
</dbReference>
<dbReference type="InterPro" id="IPR050563">
    <property type="entry name" value="4-hydroxybenzoyl-CoA_TE"/>
</dbReference>
<dbReference type="PANTHER" id="PTHR31793:SF24">
    <property type="entry name" value="LONG-CHAIN ACYL-COA THIOESTERASE FADM"/>
    <property type="match status" value="1"/>
</dbReference>
<evidence type="ECO:0000313" key="1">
    <source>
        <dbReference type="EMBL" id="GEB34967.1"/>
    </source>
</evidence>
<sequence length="122" mass="14151">MNLSPVEIRVQAEAIREGHVNNVKYMEFLEQARQPWYDYFLHLGFRSFVAKLQADYKQEAFLGDVLVIHTAVERVGNTSFVLSQRMYNQREEQVLDAEVTFVAICAKTGEKIRVPDELRTKA</sequence>
<evidence type="ECO:0000313" key="2">
    <source>
        <dbReference type="Proteomes" id="UP000316882"/>
    </source>
</evidence>
<keyword evidence="2" id="KW-1185">Reference proteome</keyword>
<dbReference type="PANTHER" id="PTHR31793">
    <property type="entry name" value="4-HYDROXYBENZOYL-COA THIOESTERASE FAMILY MEMBER"/>
    <property type="match status" value="1"/>
</dbReference>
<accession>A0A4Y3PNX7</accession>
<dbReference type="Gene3D" id="3.10.129.10">
    <property type="entry name" value="Hotdog Thioesterase"/>
    <property type="match status" value="1"/>
</dbReference>
<dbReference type="STRING" id="54914.AV540_11705"/>
<dbReference type="Proteomes" id="UP000316882">
    <property type="component" value="Unassembled WGS sequence"/>
</dbReference>
<organism evidence="1 2">
    <name type="scientific">Brevibacillus parabrevis</name>
    <dbReference type="NCBI Taxonomy" id="54914"/>
    <lineage>
        <taxon>Bacteria</taxon>
        <taxon>Bacillati</taxon>
        <taxon>Bacillota</taxon>
        <taxon>Bacilli</taxon>
        <taxon>Bacillales</taxon>
        <taxon>Paenibacillaceae</taxon>
        <taxon>Brevibacillus</taxon>
    </lineage>
</organism>
<dbReference type="EMBL" id="BJMH01000031">
    <property type="protein sequence ID" value="GEB34967.1"/>
    <property type="molecule type" value="Genomic_DNA"/>
</dbReference>
<dbReference type="RefSeq" id="WP_122966420.1">
    <property type="nucleotide sequence ID" value="NZ_BJMH01000031.1"/>
</dbReference>